<keyword evidence="8 9" id="KW-0012">Acyltransferase</keyword>
<keyword evidence="3 9" id="KW-1003">Cell membrane</keyword>
<evidence type="ECO:0000313" key="11">
    <source>
        <dbReference type="EMBL" id="MCT7940984.1"/>
    </source>
</evidence>
<dbReference type="Pfam" id="PF20154">
    <property type="entry name" value="LNT_N"/>
    <property type="match status" value="1"/>
</dbReference>
<reference evidence="11" key="1">
    <citation type="journal article" date="2023" name="Int. J. Syst. Evol. Microbiol.">
        <title>&lt;i&gt;Shewanella septentrionalis&lt;/i&gt; sp. nov. and &lt;i&gt;Shewanella holmiensis&lt;/i&gt; sp. nov., isolated from Baltic Sea water and sediments.</title>
        <authorList>
            <person name="Martin-Rodriguez A.J."/>
            <person name="Thorell K."/>
            <person name="Joffre E."/>
            <person name="Jensie-Markopoulos S."/>
            <person name="Moore E.R.B."/>
            <person name="Sjoling A."/>
        </authorList>
    </citation>
    <scope>NUCLEOTIDE SEQUENCE</scope>
    <source>
        <strain evidence="11">SP1S2-7</strain>
    </source>
</reference>
<name>A0A9X3AU86_9GAMM</name>
<evidence type="ECO:0000256" key="4">
    <source>
        <dbReference type="ARBA" id="ARBA00022679"/>
    </source>
</evidence>
<keyword evidence="6 9" id="KW-1133">Transmembrane helix</keyword>
<dbReference type="Pfam" id="PF00795">
    <property type="entry name" value="CN_hydrolase"/>
    <property type="match status" value="1"/>
</dbReference>
<dbReference type="Proteomes" id="UP001155546">
    <property type="component" value="Unassembled WGS sequence"/>
</dbReference>
<comment type="subcellular location">
    <subcellularLocation>
        <location evidence="1 9">Cell membrane</location>
        <topology evidence="1 9">Multi-pass membrane protein</topology>
    </subcellularLocation>
</comment>
<dbReference type="SUPFAM" id="SSF56317">
    <property type="entry name" value="Carbon-nitrogen hydrolase"/>
    <property type="match status" value="1"/>
</dbReference>
<dbReference type="PANTHER" id="PTHR38686">
    <property type="entry name" value="APOLIPOPROTEIN N-ACYLTRANSFERASE"/>
    <property type="match status" value="1"/>
</dbReference>
<dbReference type="HAMAP" id="MF_01148">
    <property type="entry name" value="Lnt"/>
    <property type="match status" value="1"/>
</dbReference>
<keyword evidence="12" id="KW-1185">Reference proteome</keyword>
<feature type="transmembrane region" description="Helical" evidence="9">
    <location>
        <begin position="200"/>
        <end position="220"/>
    </location>
</feature>
<keyword evidence="4 9" id="KW-0808">Transferase</keyword>
<organism evidence="11 12">
    <name type="scientific">Shewanella holmiensis</name>
    <dbReference type="NCBI Taxonomy" id="2952222"/>
    <lineage>
        <taxon>Bacteria</taxon>
        <taxon>Pseudomonadati</taxon>
        <taxon>Pseudomonadota</taxon>
        <taxon>Gammaproteobacteria</taxon>
        <taxon>Alteromonadales</taxon>
        <taxon>Shewanellaceae</taxon>
        <taxon>Shewanella</taxon>
    </lineage>
</organism>
<evidence type="ECO:0000256" key="9">
    <source>
        <dbReference type="HAMAP-Rule" id="MF_01148"/>
    </source>
</evidence>
<comment type="pathway">
    <text evidence="9">Protein modification; lipoprotein biosynthesis (N-acyl transfer).</text>
</comment>
<dbReference type="GO" id="GO:0042158">
    <property type="term" value="P:lipoprotein biosynthetic process"/>
    <property type="evidence" value="ECO:0007669"/>
    <property type="project" value="UniProtKB-UniRule"/>
</dbReference>
<evidence type="ECO:0000256" key="5">
    <source>
        <dbReference type="ARBA" id="ARBA00022692"/>
    </source>
</evidence>
<protein>
    <recommendedName>
        <fullName evidence="9">Apolipoprotein N-acyltransferase</fullName>
        <shortName evidence="9">ALP N-acyltransferase</shortName>
        <ecNumber evidence="9">2.3.1.269</ecNumber>
    </recommendedName>
</protein>
<sequence>MNKLLPHSQSNLISLICAFAAGASTSLSFAPYGLWLFMPIALTFALWQSQQLIGKHAFRYWLSFGFGTFAVGISWVHVSMATFGGLPLAVSLALMAILSLYLALYPALAGYLLNKIIPPQSASANYGVLAFKYLGLFPALWILTEWLRGWVLTGFPWLWVGYSQTNGPLSELASIIGALGLSFVLAIIAGAVMLTTQKRILPVVAVLSVVIIATFITPYINPVAPTGKSVKVALVQGNIAQSMKWEPDALWPTMLKFMDLTRNHFDEKSSVDIVIWPEAAIPAPEAMVEDFLFNANQVANLNNTAIITGIISREEHNFYNSLIVLGNHHSKQQPSADYQINGDNEFRKHHLLPIGEFVPLADLLRPLAPFFNLPMSSFQRGDFIQPNLSAVGYKVSPAICYEIVFPEQVRDNTQADTDLLLTVSNDAWFGSSNGPLQHMEIAQMRAIEMGKPLLRATNNGVTAIVDPYGNIIDSLPQFETAVLVSDVALYQGETWFKRIGQLPLLILCSMLIFIAISLGYRGRRAV</sequence>
<evidence type="ECO:0000259" key="10">
    <source>
        <dbReference type="PROSITE" id="PS50263"/>
    </source>
</evidence>
<feature type="transmembrane region" description="Helical" evidence="9">
    <location>
        <begin position="133"/>
        <end position="152"/>
    </location>
</feature>
<feature type="transmembrane region" description="Helical" evidence="9">
    <location>
        <begin position="58"/>
        <end position="76"/>
    </location>
</feature>
<dbReference type="EMBL" id="JAMTCD010000003">
    <property type="protein sequence ID" value="MCT7940984.1"/>
    <property type="molecule type" value="Genomic_DNA"/>
</dbReference>
<evidence type="ECO:0000256" key="8">
    <source>
        <dbReference type="ARBA" id="ARBA00023315"/>
    </source>
</evidence>
<dbReference type="PANTHER" id="PTHR38686:SF1">
    <property type="entry name" value="APOLIPOPROTEIN N-ACYLTRANSFERASE"/>
    <property type="match status" value="1"/>
</dbReference>
<accession>A0A9X3AU86</accession>
<dbReference type="GO" id="GO:0016410">
    <property type="term" value="F:N-acyltransferase activity"/>
    <property type="evidence" value="ECO:0007669"/>
    <property type="project" value="UniProtKB-UniRule"/>
</dbReference>
<dbReference type="AlphaFoldDB" id="A0A9X3AU86"/>
<feature type="transmembrane region" description="Helical" evidence="9">
    <location>
        <begin position="172"/>
        <end position="193"/>
    </location>
</feature>
<dbReference type="GO" id="GO:0005886">
    <property type="term" value="C:plasma membrane"/>
    <property type="evidence" value="ECO:0007669"/>
    <property type="project" value="UniProtKB-SubCell"/>
</dbReference>
<feature type="transmembrane region" description="Helical" evidence="9">
    <location>
        <begin position="12"/>
        <end position="37"/>
    </location>
</feature>
<keyword evidence="5 9" id="KW-0812">Transmembrane</keyword>
<comment type="similarity">
    <text evidence="2 9">Belongs to the CN hydrolase family. Apolipoprotein N-acyltransferase subfamily.</text>
</comment>
<comment type="catalytic activity">
    <reaction evidence="9">
        <text>N-terminal S-1,2-diacyl-sn-glyceryl-L-cysteinyl-[lipoprotein] + a glycerophospholipid = N-acyl-S-1,2-diacyl-sn-glyceryl-L-cysteinyl-[lipoprotein] + a 2-acyl-sn-glycero-3-phospholipid + H(+)</text>
        <dbReference type="Rhea" id="RHEA:48228"/>
        <dbReference type="Rhea" id="RHEA-COMP:14681"/>
        <dbReference type="Rhea" id="RHEA-COMP:14684"/>
        <dbReference type="ChEBI" id="CHEBI:15378"/>
        <dbReference type="ChEBI" id="CHEBI:136912"/>
        <dbReference type="ChEBI" id="CHEBI:140656"/>
        <dbReference type="ChEBI" id="CHEBI:140657"/>
        <dbReference type="ChEBI" id="CHEBI:140660"/>
        <dbReference type="EC" id="2.3.1.269"/>
    </reaction>
</comment>
<gene>
    <name evidence="9 11" type="primary">lnt</name>
    <name evidence="11" type="ORF">NE535_04135</name>
</gene>
<dbReference type="PROSITE" id="PS50263">
    <property type="entry name" value="CN_HYDROLASE"/>
    <property type="match status" value="1"/>
</dbReference>
<evidence type="ECO:0000256" key="7">
    <source>
        <dbReference type="ARBA" id="ARBA00023136"/>
    </source>
</evidence>
<evidence type="ECO:0000313" key="12">
    <source>
        <dbReference type="Proteomes" id="UP001155546"/>
    </source>
</evidence>
<dbReference type="EC" id="2.3.1.269" evidence="9"/>
<feature type="transmembrane region" description="Helical" evidence="9">
    <location>
        <begin position="88"/>
        <end position="113"/>
    </location>
</feature>
<dbReference type="InterPro" id="IPR045378">
    <property type="entry name" value="LNT_N"/>
</dbReference>
<dbReference type="InterPro" id="IPR036526">
    <property type="entry name" value="C-N_Hydrolase_sf"/>
</dbReference>
<proteinExistence type="inferred from homology"/>
<dbReference type="InterPro" id="IPR003010">
    <property type="entry name" value="C-N_Hydrolase"/>
</dbReference>
<dbReference type="Gene3D" id="3.60.110.10">
    <property type="entry name" value="Carbon-nitrogen hydrolase"/>
    <property type="match status" value="1"/>
</dbReference>
<feature type="transmembrane region" description="Helical" evidence="9">
    <location>
        <begin position="502"/>
        <end position="520"/>
    </location>
</feature>
<dbReference type="NCBIfam" id="TIGR00546">
    <property type="entry name" value="lnt"/>
    <property type="match status" value="1"/>
</dbReference>
<dbReference type="CDD" id="cd07571">
    <property type="entry name" value="ALP_N-acyl_transferase"/>
    <property type="match status" value="1"/>
</dbReference>
<comment type="function">
    <text evidence="9">Catalyzes the phospholipid dependent N-acylation of the N-terminal cysteine of apolipoprotein, the last step in lipoprotein maturation.</text>
</comment>
<comment type="caution">
    <text evidence="11">The sequence shown here is derived from an EMBL/GenBank/DDBJ whole genome shotgun (WGS) entry which is preliminary data.</text>
</comment>
<feature type="domain" description="CN hydrolase" evidence="10">
    <location>
        <begin position="235"/>
        <end position="489"/>
    </location>
</feature>
<keyword evidence="7 9" id="KW-0472">Membrane</keyword>
<dbReference type="InterPro" id="IPR004563">
    <property type="entry name" value="Apolipo_AcylTrfase"/>
</dbReference>
<evidence type="ECO:0000256" key="2">
    <source>
        <dbReference type="ARBA" id="ARBA00010065"/>
    </source>
</evidence>
<evidence type="ECO:0000256" key="3">
    <source>
        <dbReference type="ARBA" id="ARBA00022475"/>
    </source>
</evidence>
<evidence type="ECO:0000256" key="6">
    <source>
        <dbReference type="ARBA" id="ARBA00022989"/>
    </source>
</evidence>
<evidence type="ECO:0000256" key="1">
    <source>
        <dbReference type="ARBA" id="ARBA00004651"/>
    </source>
</evidence>